<dbReference type="Gene3D" id="3.40.390.10">
    <property type="entry name" value="Collagenase (Catalytic Domain)"/>
    <property type="match status" value="1"/>
</dbReference>
<dbReference type="eggNOG" id="KOG2090">
    <property type="taxonomic scope" value="Eukaryota"/>
</dbReference>
<organism evidence="12 13">
    <name type="scientific">Trichoplax adhaerens</name>
    <name type="common">Trichoplax reptans</name>
    <dbReference type="NCBI Taxonomy" id="10228"/>
    <lineage>
        <taxon>Eukaryota</taxon>
        <taxon>Metazoa</taxon>
        <taxon>Placozoa</taxon>
        <taxon>Uniplacotomia</taxon>
        <taxon>Trichoplacea</taxon>
        <taxon>Trichoplacidae</taxon>
        <taxon>Trichoplax</taxon>
    </lineage>
</organism>
<dbReference type="GO" id="GO:0006518">
    <property type="term" value="P:peptide metabolic process"/>
    <property type="evidence" value="ECO:0000318"/>
    <property type="project" value="GO_Central"/>
</dbReference>
<sequence length="604" mass="68207">MAKALVARMFVQMILTEPPSGRSVDLLDQLSNEICLLADLANFIRLSHSQPAFVSAAESTCMTMLSLVSKLNTNVGLYNVLKEVVDNKTIVNTMKEDTKIVARLLLNDFEQSGVHLDDATREKKVKLDMEIVSLCDQFIQQCHAPTLVSADRCPKHLINSFRSISNYVEVTYTYHDSPQEDLREFAYRAYNSFNYRQDDTLKSLLKVRQNMSQLAGFKSFAHQILLDTMVQTPENALNFLKSAANAVKHRVEKELEDMLRMKQLEYPLAKDIKPWDVNHFALANKKIRLPAGGGSVSEYFSVGTCMEGLNTLFKKIYNVSLVPVRCGRNEGVYDGDGDVLGYLYCDLYARYKKFSSSDSHHTISGGKLLEDGSYQQCLREQNINMLPVQQFSSLLAFIRSLPGFEAVILQIFMLTGTRCAIDFAEVPSVLMERFASDHRVLAAIGRHHETGMMLPDNVIKDYIAEQKCFTALDLQHHLNLAIIDLTLHCHYPSDGNINNIVNEILEEYSAIPYVKGAAPHLRFGHFGHYGARYYSYIWSRAIASMIWTECFKENPFSSVSGENYRRKALAYGGGKMPKLMVEDILGREISSDALVQALVEDIES</sequence>
<dbReference type="STRING" id="10228.B3RI46"/>
<evidence type="ECO:0000256" key="4">
    <source>
        <dbReference type="ARBA" id="ARBA00022723"/>
    </source>
</evidence>
<dbReference type="PhylomeDB" id="B3RI46"/>
<protein>
    <recommendedName>
        <fullName evidence="11">Peptidase M3A/M3B catalytic domain-containing protein</fullName>
    </recommendedName>
</protein>
<keyword evidence="9" id="KW-0496">Mitochondrion</keyword>
<evidence type="ECO:0000256" key="3">
    <source>
        <dbReference type="ARBA" id="ARBA00022670"/>
    </source>
</evidence>
<dbReference type="OrthoDB" id="17530at2759"/>
<evidence type="ECO:0000313" key="12">
    <source>
        <dbReference type="EMBL" id="EDV29207.1"/>
    </source>
</evidence>
<dbReference type="PANTHER" id="PTHR11804:SF79">
    <property type="entry name" value="MITOCHONDRIAL INTERMEDIATE PEPTIDASE"/>
    <property type="match status" value="1"/>
</dbReference>
<keyword evidence="6 10" id="KW-0862">Zinc</keyword>
<keyword evidence="3 10" id="KW-0645">Protease</keyword>
<dbReference type="GO" id="GO:0004222">
    <property type="term" value="F:metalloendopeptidase activity"/>
    <property type="evidence" value="ECO:0000318"/>
    <property type="project" value="GO_Central"/>
</dbReference>
<evidence type="ECO:0000313" key="13">
    <source>
        <dbReference type="Proteomes" id="UP000009022"/>
    </source>
</evidence>
<dbReference type="GO" id="GO:0046872">
    <property type="term" value="F:metal ion binding"/>
    <property type="evidence" value="ECO:0007669"/>
    <property type="project" value="UniProtKB-UniRule"/>
</dbReference>
<reference evidence="12 13" key="1">
    <citation type="journal article" date="2008" name="Nature">
        <title>The Trichoplax genome and the nature of placozoans.</title>
        <authorList>
            <person name="Srivastava M."/>
            <person name="Begovic E."/>
            <person name="Chapman J."/>
            <person name="Putnam N.H."/>
            <person name="Hellsten U."/>
            <person name="Kawashima T."/>
            <person name="Kuo A."/>
            <person name="Mitros T."/>
            <person name="Salamov A."/>
            <person name="Carpenter M.L."/>
            <person name="Signorovitch A.Y."/>
            <person name="Moreno M.A."/>
            <person name="Kamm K."/>
            <person name="Grimwood J."/>
            <person name="Schmutz J."/>
            <person name="Shapiro H."/>
            <person name="Grigoriev I.V."/>
            <person name="Buss L.W."/>
            <person name="Schierwater B."/>
            <person name="Dellaporta S.L."/>
            <person name="Rokhsar D.S."/>
        </authorList>
    </citation>
    <scope>NUCLEOTIDE SEQUENCE [LARGE SCALE GENOMIC DNA]</scope>
    <source>
        <strain evidence="12 13">Grell-BS-1999</strain>
    </source>
</reference>
<dbReference type="InterPro" id="IPR033851">
    <property type="entry name" value="M3A_MIP"/>
</dbReference>
<evidence type="ECO:0000256" key="1">
    <source>
        <dbReference type="ARBA" id="ARBA00004173"/>
    </source>
</evidence>
<dbReference type="GO" id="GO:0006627">
    <property type="term" value="P:protein processing involved in protein targeting to mitochondrion"/>
    <property type="evidence" value="ECO:0000318"/>
    <property type="project" value="GO_Central"/>
</dbReference>
<comment type="similarity">
    <text evidence="2 10">Belongs to the peptidase M3 family.</text>
</comment>
<dbReference type="FunCoup" id="B3RI46">
    <property type="interactions" value="1417"/>
</dbReference>
<dbReference type="Gene3D" id="1.10.1370.10">
    <property type="entry name" value="Neurolysin, domain 3"/>
    <property type="match status" value="2"/>
</dbReference>
<dbReference type="PANTHER" id="PTHR11804">
    <property type="entry name" value="PROTEASE M3 THIMET OLIGOPEPTIDASE-RELATED"/>
    <property type="match status" value="1"/>
</dbReference>
<gene>
    <name evidence="12" type="ORF">TRIADDRAFT_51263</name>
</gene>
<feature type="domain" description="Peptidase M3A/M3B catalytic" evidence="11">
    <location>
        <begin position="414"/>
        <end position="598"/>
    </location>
</feature>
<dbReference type="RefSeq" id="XP_002108409.1">
    <property type="nucleotide sequence ID" value="XM_002108373.1"/>
</dbReference>
<dbReference type="GeneID" id="6748809"/>
<accession>B3RI46</accession>
<dbReference type="InterPro" id="IPR024077">
    <property type="entry name" value="Neurolysin/TOP_dom2"/>
</dbReference>
<evidence type="ECO:0000256" key="10">
    <source>
        <dbReference type="RuleBase" id="RU003435"/>
    </source>
</evidence>
<dbReference type="OMA" id="YNIEPAL"/>
<feature type="domain" description="Peptidase M3A/M3B catalytic" evidence="11">
    <location>
        <begin position="175"/>
        <end position="375"/>
    </location>
</feature>
<evidence type="ECO:0000256" key="6">
    <source>
        <dbReference type="ARBA" id="ARBA00022833"/>
    </source>
</evidence>
<evidence type="ECO:0000256" key="8">
    <source>
        <dbReference type="ARBA" id="ARBA00023049"/>
    </source>
</evidence>
<name>B3RI46_TRIAD</name>
<dbReference type="InParanoid" id="B3RI46"/>
<keyword evidence="7" id="KW-0809">Transit peptide</keyword>
<comment type="subcellular location">
    <subcellularLocation>
        <location evidence="1">Mitochondrion</location>
    </subcellularLocation>
</comment>
<dbReference type="CDD" id="cd06457">
    <property type="entry name" value="M3A_MIP"/>
    <property type="match status" value="1"/>
</dbReference>
<dbReference type="CTD" id="6748809"/>
<dbReference type="InterPro" id="IPR024079">
    <property type="entry name" value="MetalloPept_cat_dom_sf"/>
</dbReference>
<dbReference type="GO" id="GO:0005739">
    <property type="term" value="C:mitochondrion"/>
    <property type="evidence" value="ECO:0000318"/>
    <property type="project" value="GO_Central"/>
</dbReference>
<dbReference type="AlphaFoldDB" id="B3RI46"/>
<evidence type="ECO:0000256" key="7">
    <source>
        <dbReference type="ARBA" id="ARBA00022946"/>
    </source>
</evidence>
<dbReference type="EMBL" id="DS985241">
    <property type="protein sequence ID" value="EDV29207.1"/>
    <property type="molecule type" value="Genomic_DNA"/>
</dbReference>
<dbReference type="InterPro" id="IPR045090">
    <property type="entry name" value="Pept_M3A_M3B"/>
</dbReference>
<keyword evidence="8 10" id="KW-0482">Metalloprotease</keyword>
<proteinExistence type="inferred from homology"/>
<dbReference type="HOGENOM" id="CLU_001805_0_2_1"/>
<evidence type="ECO:0000256" key="5">
    <source>
        <dbReference type="ARBA" id="ARBA00022801"/>
    </source>
</evidence>
<dbReference type="InterPro" id="IPR001567">
    <property type="entry name" value="Pept_M3A_M3B_dom"/>
</dbReference>
<keyword evidence="5 10" id="KW-0378">Hydrolase</keyword>
<evidence type="ECO:0000256" key="2">
    <source>
        <dbReference type="ARBA" id="ARBA00006040"/>
    </source>
</evidence>
<evidence type="ECO:0000256" key="9">
    <source>
        <dbReference type="ARBA" id="ARBA00023128"/>
    </source>
</evidence>
<evidence type="ECO:0000259" key="11">
    <source>
        <dbReference type="Pfam" id="PF01432"/>
    </source>
</evidence>
<dbReference type="SUPFAM" id="SSF55486">
    <property type="entry name" value="Metalloproteases ('zincins'), catalytic domain"/>
    <property type="match status" value="1"/>
</dbReference>
<keyword evidence="4 10" id="KW-0479">Metal-binding</keyword>
<keyword evidence="13" id="KW-1185">Reference proteome</keyword>
<dbReference type="Proteomes" id="UP000009022">
    <property type="component" value="Unassembled WGS sequence"/>
</dbReference>
<comment type="cofactor">
    <cofactor evidence="10">
        <name>Zn(2+)</name>
        <dbReference type="ChEBI" id="CHEBI:29105"/>
    </cofactor>
    <text evidence="10">Binds 1 zinc ion.</text>
</comment>
<dbReference type="Pfam" id="PF01432">
    <property type="entry name" value="Peptidase_M3"/>
    <property type="match status" value="2"/>
</dbReference>
<dbReference type="KEGG" id="tad:TRIADDRAFT_51263"/>